<dbReference type="AlphaFoldDB" id="A0AAW1PGM7"/>
<organism evidence="1 2">
    <name type="scientific">Symbiochloris irregularis</name>
    <dbReference type="NCBI Taxonomy" id="706552"/>
    <lineage>
        <taxon>Eukaryota</taxon>
        <taxon>Viridiplantae</taxon>
        <taxon>Chlorophyta</taxon>
        <taxon>core chlorophytes</taxon>
        <taxon>Trebouxiophyceae</taxon>
        <taxon>Trebouxiales</taxon>
        <taxon>Trebouxiaceae</taxon>
        <taxon>Symbiochloris</taxon>
    </lineage>
</organism>
<gene>
    <name evidence="1" type="ORF">WJX73_005716</name>
</gene>
<dbReference type="Proteomes" id="UP001465755">
    <property type="component" value="Unassembled WGS sequence"/>
</dbReference>
<accession>A0AAW1PGM7</accession>
<sequence length="198" mass="21564">MFAAFNFFVAVKAGSNSDIKVARKRIQHMLEALSTPAAAKNVHVATVLEETWGPNVARREKVKAFMQKELAPIFSAYPEVNLQFHVIPLLRPTVYGSYTDVPLCKAELLCSEAAALQCSVMVIGGQSQAIRDSLPGSFLIGHSTRHWILKRSAVPVYLQAAEQLVLPGSAPNTKAKAPVRRLPFQPRMIMTSAVPAAA</sequence>
<dbReference type="EMBL" id="JALJOQ010000022">
    <property type="protein sequence ID" value="KAK9808536.1"/>
    <property type="molecule type" value="Genomic_DNA"/>
</dbReference>
<evidence type="ECO:0000313" key="1">
    <source>
        <dbReference type="EMBL" id="KAK9808536.1"/>
    </source>
</evidence>
<protein>
    <submittedName>
        <fullName evidence="1">Uncharacterized protein</fullName>
    </submittedName>
</protein>
<reference evidence="1 2" key="1">
    <citation type="journal article" date="2024" name="Nat. Commun.">
        <title>Phylogenomics reveals the evolutionary origins of lichenization in chlorophyte algae.</title>
        <authorList>
            <person name="Puginier C."/>
            <person name="Libourel C."/>
            <person name="Otte J."/>
            <person name="Skaloud P."/>
            <person name="Haon M."/>
            <person name="Grisel S."/>
            <person name="Petersen M."/>
            <person name="Berrin J.G."/>
            <person name="Delaux P.M."/>
            <person name="Dal Grande F."/>
            <person name="Keller J."/>
        </authorList>
    </citation>
    <scope>NUCLEOTIDE SEQUENCE [LARGE SCALE GENOMIC DNA]</scope>
    <source>
        <strain evidence="1 2">SAG 2036</strain>
    </source>
</reference>
<evidence type="ECO:0000313" key="2">
    <source>
        <dbReference type="Proteomes" id="UP001465755"/>
    </source>
</evidence>
<comment type="caution">
    <text evidence="1">The sequence shown here is derived from an EMBL/GenBank/DDBJ whole genome shotgun (WGS) entry which is preliminary data.</text>
</comment>
<name>A0AAW1PGM7_9CHLO</name>
<keyword evidence="2" id="KW-1185">Reference proteome</keyword>
<proteinExistence type="predicted"/>